<reference evidence="2" key="2">
    <citation type="submission" date="2004-03" db="EMBL/GenBank/DDBJ databases">
        <title>Arabidopsis ORF clones.</title>
        <authorList>
            <person name="Cheuk R."/>
            <person name="Chen H."/>
            <person name="Kim C.J."/>
            <person name="Shinn P."/>
            <person name="Ecker J.R."/>
        </authorList>
    </citation>
    <scope>NUCLEOTIDE SEQUENCE</scope>
</reference>
<dbReference type="EMBL" id="BT012232">
    <property type="protein sequence ID" value="AAS76719.1"/>
    <property type="molecule type" value="mRNA"/>
</dbReference>
<name>Q6NLU7_ARATH</name>
<proteinExistence type="evidence at transcript level"/>
<evidence type="ECO:0000313" key="1">
    <source>
        <dbReference type="EMBL" id="AAS47598.1"/>
    </source>
</evidence>
<evidence type="ECO:0000313" key="2">
    <source>
        <dbReference type="EMBL" id="AAS76719.1"/>
    </source>
</evidence>
<sequence>MGVFPGFGSWINQNTQQLPHKVSFISINYTTRELKTNKQSIDNDYVCCCRQSPRDLRMRNLSQSQRQTLMRREMK</sequence>
<dbReference type="EMBL" id="BT011592">
    <property type="protein sequence ID" value="AAS47598.1"/>
    <property type="molecule type" value="mRNA"/>
</dbReference>
<protein>
    <submittedName>
        <fullName evidence="2">At1g23510</fullName>
    </submittedName>
</protein>
<accession>Q6NLU7</accession>
<dbReference type="AlphaFoldDB" id="Q6NLU7"/>
<organism evidence="2">
    <name type="scientific">Arabidopsis thaliana</name>
    <name type="common">Mouse-ear cress</name>
    <dbReference type="NCBI Taxonomy" id="3702"/>
    <lineage>
        <taxon>Eukaryota</taxon>
        <taxon>Viridiplantae</taxon>
        <taxon>Streptophyta</taxon>
        <taxon>Embryophyta</taxon>
        <taxon>Tracheophyta</taxon>
        <taxon>Spermatophyta</taxon>
        <taxon>Magnoliopsida</taxon>
        <taxon>eudicotyledons</taxon>
        <taxon>Gunneridae</taxon>
        <taxon>Pentapetalae</taxon>
        <taxon>rosids</taxon>
        <taxon>malvids</taxon>
        <taxon>Brassicales</taxon>
        <taxon>Brassicaceae</taxon>
        <taxon>Camelineae</taxon>
        <taxon>Arabidopsis</taxon>
    </lineage>
</organism>
<reference evidence="1" key="1">
    <citation type="submission" date="2004-02" db="EMBL/GenBank/DDBJ databases">
        <title>Arabidopsis cDNA clones.</title>
        <authorList>
            <person name="Kim C.J."/>
            <person name="Chen H."/>
            <person name="Cheuk R."/>
            <person name="Shinn P."/>
            <person name="Ecker J.R."/>
        </authorList>
    </citation>
    <scope>NUCLEOTIDE SEQUENCE</scope>
</reference>